<evidence type="ECO:0000313" key="4">
    <source>
        <dbReference type="Proteomes" id="UP000284333"/>
    </source>
</evidence>
<evidence type="ECO:0000256" key="2">
    <source>
        <dbReference type="SAM" id="Phobius"/>
    </source>
</evidence>
<feature type="transmembrane region" description="Helical" evidence="2">
    <location>
        <begin position="94"/>
        <end position="113"/>
    </location>
</feature>
<dbReference type="Proteomes" id="UP000284333">
    <property type="component" value="Unassembled WGS sequence"/>
</dbReference>
<keyword evidence="2" id="KW-1133">Transmembrane helix</keyword>
<protein>
    <submittedName>
        <fullName evidence="3">Uncharacterized protein</fullName>
    </submittedName>
</protein>
<dbReference type="RefSeq" id="WP_127947518.1">
    <property type="nucleotide sequence ID" value="NZ_RKLN01000004.1"/>
</dbReference>
<evidence type="ECO:0000313" key="3">
    <source>
        <dbReference type="EMBL" id="RVW02385.1"/>
    </source>
</evidence>
<keyword evidence="2" id="KW-0812">Transmembrane</keyword>
<keyword evidence="2" id="KW-0472">Membrane</keyword>
<dbReference type="EMBL" id="RKLN01000004">
    <property type="protein sequence ID" value="RVW02385.1"/>
    <property type="molecule type" value="Genomic_DNA"/>
</dbReference>
<reference evidence="3 4" key="1">
    <citation type="submission" date="2018-11" db="EMBL/GenBank/DDBJ databases">
        <title>Rhodococcus spongicola sp. nov. and Rhodococcus xishaensis sp. nov. from marine sponges.</title>
        <authorList>
            <person name="Li L."/>
            <person name="Lin H.W."/>
        </authorList>
    </citation>
    <scope>NUCLEOTIDE SEQUENCE [LARGE SCALE GENOMIC DNA]</scope>
    <source>
        <strain evidence="3 4">LHW50502</strain>
    </source>
</reference>
<feature type="region of interest" description="Disordered" evidence="1">
    <location>
        <begin position="60"/>
        <end position="86"/>
    </location>
</feature>
<proteinExistence type="predicted"/>
<organism evidence="3 4">
    <name type="scientific">Rhodococcus spongiicola</name>
    <dbReference type="NCBI Taxonomy" id="2487352"/>
    <lineage>
        <taxon>Bacteria</taxon>
        <taxon>Bacillati</taxon>
        <taxon>Actinomycetota</taxon>
        <taxon>Actinomycetes</taxon>
        <taxon>Mycobacteriales</taxon>
        <taxon>Nocardiaceae</taxon>
        <taxon>Rhodococcus</taxon>
    </lineage>
</organism>
<keyword evidence="4" id="KW-1185">Reference proteome</keyword>
<gene>
    <name evidence="3" type="ORF">EF834_12370</name>
</gene>
<sequence length="114" mass="10578">MNSIEVNTSSLSTIEVSAGSLSTIEASTGSLALGSLALGLIAGGFGLPLASALPTGSTMPTGAGTPATDPAVPVGGQDNECGCPDEGTGVSTGSAALAGLAGLALGGLTFGLLS</sequence>
<name>A0A3S3BIX9_9NOCA</name>
<dbReference type="AlphaFoldDB" id="A0A3S3BIX9"/>
<comment type="caution">
    <text evidence="3">The sequence shown here is derived from an EMBL/GenBank/DDBJ whole genome shotgun (WGS) entry which is preliminary data.</text>
</comment>
<accession>A0A3S3BIX9</accession>
<evidence type="ECO:0000256" key="1">
    <source>
        <dbReference type="SAM" id="MobiDB-lite"/>
    </source>
</evidence>
<feature type="transmembrane region" description="Helical" evidence="2">
    <location>
        <begin position="31"/>
        <end position="50"/>
    </location>
</feature>